<dbReference type="AlphaFoldDB" id="L2GKZ5"/>
<evidence type="ECO:0000256" key="2">
    <source>
        <dbReference type="ARBA" id="ARBA00022980"/>
    </source>
</evidence>
<evidence type="ECO:0000313" key="6">
    <source>
        <dbReference type="Proteomes" id="UP000011082"/>
    </source>
</evidence>
<gene>
    <name evidence="5" type="ORF">VICG_01417</name>
</gene>
<dbReference type="InParanoid" id="L2GKZ5"/>
<dbReference type="Gene3D" id="3.90.470.10">
    <property type="entry name" value="Ribosomal protein L22/L17"/>
    <property type="match status" value="1"/>
</dbReference>
<dbReference type="SUPFAM" id="SSF54843">
    <property type="entry name" value="Ribosomal protein L22"/>
    <property type="match status" value="1"/>
</dbReference>
<organism evidence="5 6">
    <name type="scientific">Vittaforma corneae (strain ATCC 50505)</name>
    <name type="common">Microsporidian parasite</name>
    <name type="synonym">Nosema corneum</name>
    <dbReference type="NCBI Taxonomy" id="993615"/>
    <lineage>
        <taxon>Eukaryota</taxon>
        <taxon>Fungi</taxon>
        <taxon>Fungi incertae sedis</taxon>
        <taxon>Microsporidia</taxon>
        <taxon>Nosematidae</taxon>
        <taxon>Vittaforma</taxon>
    </lineage>
</organism>
<dbReference type="GO" id="GO:0003735">
    <property type="term" value="F:structural constituent of ribosome"/>
    <property type="evidence" value="ECO:0007669"/>
    <property type="project" value="InterPro"/>
</dbReference>
<accession>L2GKZ5</accession>
<sequence length="174" mass="19753">MPQRYNCDIIDPANTVKAALHNARVSFKKTRETCSTLRGRTVDGCIAYLENVIGKKECVPFRRYRYGVHSTPQARAFDGKYPCTKGRWPIKSCETVIKLLKNIKDNAVQKNLDARELIIKMISVNKAPIIHGRCFRAHGRVNAFNKSPCHLQVVCVKRSEKVPVDASIVEVREE</sequence>
<dbReference type="OMA" id="NTYETAR"/>
<evidence type="ECO:0000256" key="4">
    <source>
        <dbReference type="RuleBase" id="RU004005"/>
    </source>
</evidence>
<dbReference type="Pfam" id="PF00237">
    <property type="entry name" value="Ribosomal_L22"/>
    <property type="match status" value="1"/>
</dbReference>
<dbReference type="STRING" id="993615.L2GKZ5"/>
<dbReference type="Proteomes" id="UP000011082">
    <property type="component" value="Unassembled WGS sequence"/>
</dbReference>
<dbReference type="PANTHER" id="PTHR11593">
    <property type="entry name" value="60S RIBOSOMAL PROTEIN L17"/>
    <property type="match status" value="1"/>
</dbReference>
<comment type="similarity">
    <text evidence="1 4">Belongs to the universal ribosomal protein uL22 family.</text>
</comment>
<dbReference type="PANTHER" id="PTHR11593:SF10">
    <property type="entry name" value="60S RIBOSOMAL PROTEIN L17"/>
    <property type="match status" value="1"/>
</dbReference>
<protein>
    <submittedName>
        <fullName evidence="5">Ribosomal protein L22</fullName>
    </submittedName>
</protein>
<dbReference type="EMBL" id="JH370142">
    <property type="protein sequence ID" value="ELA41553.1"/>
    <property type="molecule type" value="Genomic_DNA"/>
</dbReference>
<dbReference type="GO" id="GO:0022625">
    <property type="term" value="C:cytosolic large ribosomal subunit"/>
    <property type="evidence" value="ECO:0007669"/>
    <property type="project" value="TreeGrafter"/>
</dbReference>
<dbReference type="OrthoDB" id="10254664at2759"/>
<dbReference type="GO" id="GO:0002181">
    <property type="term" value="P:cytoplasmic translation"/>
    <property type="evidence" value="ECO:0007669"/>
    <property type="project" value="TreeGrafter"/>
</dbReference>
<keyword evidence="6" id="KW-1185">Reference proteome</keyword>
<dbReference type="GeneID" id="19882128"/>
<keyword evidence="2 4" id="KW-0689">Ribosomal protein</keyword>
<evidence type="ECO:0000313" key="5">
    <source>
        <dbReference type="EMBL" id="ELA41553.1"/>
    </source>
</evidence>
<dbReference type="RefSeq" id="XP_007604863.1">
    <property type="nucleotide sequence ID" value="XM_007604801.1"/>
</dbReference>
<dbReference type="VEuPathDB" id="MicrosporidiaDB:VICG_01417"/>
<name>L2GKZ5_VITCO</name>
<dbReference type="InterPro" id="IPR005721">
    <property type="entry name" value="Ribosomal_uL22_euk/arc"/>
</dbReference>
<dbReference type="InterPro" id="IPR036394">
    <property type="entry name" value="Ribosomal_uL22_sf"/>
</dbReference>
<evidence type="ECO:0000256" key="3">
    <source>
        <dbReference type="ARBA" id="ARBA00023274"/>
    </source>
</evidence>
<proteinExistence type="inferred from homology"/>
<dbReference type="NCBIfam" id="TIGR01038">
    <property type="entry name" value="uL22_arch_euk"/>
    <property type="match status" value="1"/>
</dbReference>
<dbReference type="HOGENOM" id="CLU_083987_0_1_1"/>
<evidence type="ECO:0000256" key="1">
    <source>
        <dbReference type="ARBA" id="ARBA00009451"/>
    </source>
</evidence>
<reference evidence="6" key="1">
    <citation type="submission" date="2011-05" db="EMBL/GenBank/DDBJ databases">
        <title>The genome sequence of Vittaforma corneae strain ATCC 50505.</title>
        <authorList>
            <consortium name="The Broad Institute Genome Sequencing Platform"/>
            <person name="Cuomo C."/>
            <person name="Didier E."/>
            <person name="Bowers L."/>
            <person name="Young S.K."/>
            <person name="Zeng Q."/>
            <person name="Gargeya S."/>
            <person name="Fitzgerald M."/>
            <person name="Haas B."/>
            <person name="Abouelleil A."/>
            <person name="Alvarado L."/>
            <person name="Arachchi H.M."/>
            <person name="Berlin A."/>
            <person name="Chapman S.B."/>
            <person name="Gearin G."/>
            <person name="Goldberg J."/>
            <person name="Griggs A."/>
            <person name="Gujja S."/>
            <person name="Hansen M."/>
            <person name="Heiman D."/>
            <person name="Howarth C."/>
            <person name="Larimer J."/>
            <person name="Lui A."/>
            <person name="MacDonald P.J.P."/>
            <person name="McCowen C."/>
            <person name="Montmayeur A."/>
            <person name="Murphy C."/>
            <person name="Neiman D."/>
            <person name="Pearson M."/>
            <person name="Priest M."/>
            <person name="Roberts A."/>
            <person name="Saif S."/>
            <person name="Shea T."/>
            <person name="Sisk P."/>
            <person name="Stolte C."/>
            <person name="Sykes S."/>
            <person name="Wortman J."/>
            <person name="Nusbaum C."/>
            <person name="Birren B."/>
        </authorList>
    </citation>
    <scope>NUCLEOTIDE SEQUENCE [LARGE SCALE GENOMIC DNA]</scope>
    <source>
        <strain evidence="6">ATCC 50505</strain>
    </source>
</reference>
<dbReference type="FunCoup" id="L2GKZ5">
    <property type="interactions" value="154"/>
</dbReference>
<dbReference type="CDD" id="cd00336">
    <property type="entry name" value="Ribosomal_L22"/>
    <property type="match status" value="1"/>
</dbReference>
<dbReference type="InterPro" id="IPR001063">
    <property type="entry name" value="Ribosomal_uL22"/>
</dbReference>
<keyword evidence="3 4" id="KW-0687">Ribonucleoprotein</keyword>